<evidence type="ECO:0000256" key="5">
    <source>
        <dbReference type="ARBA" id="ARBA00058118"/>
    </source>
</evidence>
<dbReference type="NCBIfam" id="TIGR00112">
    <property type="entry name" value="proC"/>
    <property type="match status" value="1"/>
</dbReference>
<dbReference type="InterPro" id="IPR008927">
    <property type="entry name" value="6-PGluconate_DH-like_C_sf"/>
</dbReference>
<dbReference type="EMBL" id="FXAZ01000001">
    <property type="protein sequence ID" value="SMG26067.1"/>
    <property type="molecule type" value="Genomic_DNA"/>
</dbReference>
<evidence type="ECO:0000256" key="1">
    <source>
        <dbReference type="ARBA" id="ARBA00005525"/>
    </source>
</evidence>
<evidence type="ECO:0000256" key="8">
    <source>
        <dbReference type="PIRSR" id="PIRSR000193-1"/>
    </source>
</evidence>
<evidence type="ECO:0000256" key="9">
    <source>
        <dbReference type="RuleBase" id="RU003903"/>
    </source>
</evidence>
<dbReference type="PANTHER" id="PTHR11645:SF49">
    <property type="entry name" value="PYRROLINE-5-CARBOXYLATE REDUCTASE 1"/>
    <property type="match status" value="1"/>
</dbReference>
<proteinExistence type="inferred from homology"/>
<organism evidence="12 13">
    <name type="scientific">Paenibacillus aquistagni</name>
    <dbReference type="NCBI Taxonomy" id="1852522"/>
    <lineage>
        <taxon>Bacteria</taxon>
        <taxon>Bacillati</taxon>
        <taxon>Bacillota</taxon>
        <taxon>Bacilli</taxon>
        <taxon>Bacillales</taxon>
        <taxon>Paenibacillaceae</taxon>
        <taxon>Paenibacillus</taxon>
    </lineage>
</organism>
<dbReference type="STRING" id="1852522.SAMN06295960_1486"/>
<evidence type="ECO:0000256" key="7">
    <source>
        <dbReference type="NCBIfam" id="TIGR00112"/>
    </source>
</evidence>
<comment type="function">
    <text evidence="5 6">Catalyzes the reduction of 1-pyrroline-5-carboxylate (PCA) to L-proline.</text>
</comment>
<sequence>MSAHLTYCFYGAGSAAEAVVKGMLDKKIALPEHIQMINRSNQERLQELKDRYNVHASNEPELTHEWLRTADVIILAMKPKDAVQALQALRPALESQTMLVSLIAGLSIATIQRIVGPSSVVRTMPNTSSTIGLGATGVCYSREVSEEQYAIARSMLGAIGIVTEVDEKDMDAITGVSGSGPAYVYYIMEALIEAAVSEGLTAEQAESLVIQTVRGAAEMVRITGESPAVLRRKVTSPGGTTEAALKVLQECHVNEAMKAAVAHARARAAEMGEQIGSEL</sequence>
<evidence type="ECO:0000256" key="6">
    <source>
        <dbReference type="HAMAP-Rule" id="MF_01925"/>
    </source>
</evidence>
<dbReference type="EC" id="1.5.1.2" evidence="6 7"/>
<keyword evidence="6" id="KW-0963">Cytoplasm</keyword>
<dbReference type="Gene3D" id="3.40.50.720">
    <property type="entry name" value="NAD(P)-binding Rossmann-like Domain"/>
    <property type="match status" value="1"/>
</dbReference>
<dbReference type="GO" id="GO:0055129">
    <property type="term" value="P:L-proline biosynthetic process"/>
    <property type="evidence" value="ECO:0007669"/>
    <property type="project" value="UniProtKB-UniRule"/>
</dbReference>
<keyword evidence="4 6" id="KW-0560">Oxidoreductase</keyword>
<comment type="pathway">
    <text evidence="6 9">Amino-acid biosynthesis; L-proline biosynthesis; L-proline from L-glutamate 5-semialdehyde: step 1/1.</text>
</comment>
<gene>
    <name evidence="6" type="primary">proC</name>
    <name evidence="12" type="ORF">SAMN06295960_1486</name>
</gene>
<dbReference type="Proteomes" id="UP000193834">
    <property type="component" value="Unassembled WGS sequence"/>
</dbReference>
<dbReference type="InterPro" id="IPR028939">
    <property type="entry name" value="P5C_Rdtase_cat_N"/>
</dbReference>
<feature type="binding site" evidence="8">
    <location>
        <begin position="76"/>
        <end position="79"/>
    </location>
    <ligand>
        <name>NADP(+)</name>
        <dbReference type="ChEBI" id="CHEBI:58349"/>
    </ligand>
</feature>
<keyword evidence="2 6" id="KW-0641">Proline biosynthesis</keyword>
<dbReference type="GO" id="GO:0005737">
    <property type="term" value="C:cytoplasm"/>
    <property type="evidence" value="ECO:0007669"/>
    <property type="project" value="UniProtKB-SubCell"/>
</dbReference>
<feature type="domain" description="Pyrroline-5-carboxylate reductase catalytic N-terminal" evidence="10">
    <location>
        <begin position="8"/>
        <end position="105"/>
    </location>
</feature>
<dbReference type="Pfam" id="PF14748">
    <property type="entry name" value="P5CR_dimer"/>
    <property type="match status" value="1"/>
</dbReference>
<dbReference type="FunFam" id="1.10.3730.10:FF:000001">
    <property type="entry name" value="Pyrroline-5-carboxylate reductase"/>
    <property type="match status" value="1"/>
</dbReference>
<comment type="subcellular location">
    <subcellularLocation>
        <location evidence="6">Cytoplasm</location>
    </subcellularLocation>
</comment>
<evidence type="ECO:0000259" key="11">
    <source>
        <dbReference type="Pfam" id="PF14748"/>
    </source>
</evidence>
<evidence type="ECO:0000313" key="13">
    <source>
        <dbReference type="Proteomes" id="UP000193834"/>
    </source>
</evidence>
<dbReference type="InterPro" id="IPR029036">
    <property type="entry name" value="P5CR_dimer"/>
</dbReference>
<dbReference type="PROSITE" id="PS00521">
    <property type="entry name" value="P5CR"/>
    <property type="match status" value="1"/>
</dbReference>
<dbReference type="PIRSF" id="PIRSF000193">
    <property type="entry name" value="Pyrrol-5-carb_rd"/>
    <property type="match status" value="1"/>
</dbReference>
<keyword evidence="6 9" id="KW-0028">Amino-acid biosynthesis</keyword>
<dbReference type="InterPro" id="IPR000304">
    <property type="entry name" value="Pyrroline-COOH_reductase"/>
</dbReference>
<dbReference type="AlphaFoldDB" id="A0A1X7JEJ6"/>
<dbReference type="HAMAP" id="MF_01925">
    <property type="entry name" value="P5C_reductase"/>
    <property type="match status" value="1"/>
</dbReference>
<dbReference type="Gene3D" id="1.10.3730.10">
    <property type="entry name" value="ProC C-terminal domain-like"/>
    <property type="match status" value="1"/>
</dbReference>
<comment type="similarity">
    <text evidence="1 6 9">Belongs to the pyrroline-5-carboxylate reductase family.</text>
</comment>
<keyword evidence="3 6" id="KW-0521">NADP</keyword>
<reference evidence="12 13" key="1">
    <citation type="submission" date="2017-04" db="EMBL/GenBank/DDBJ databases">
        <authorList>
            <person name="Afonso C.L."/>
            <person name="Miller P.J."/>
            <person name="Scott M.A."/>
            <person name="Spackman E."/>
            <person name="Goraichik I."/>
            <person name="Dimitrov K.M."/>
            <person name="Suarez D.L."/>
            <person name="Swayne D.E."/>
        </authorList>
    </citation>
    <scope>NUCLEOTIDE SEQUENCE [LARGE SCALE GENOMIC DNA]</scope>
    <source>
        <strain evidence="12 13">11</strain>
    </source>
</reference>
<dbReference type="SUPFAM" id="SSF51735">
    <property type="entry name" value="NAD(P)-binding Rossmann-fold domains"/>
    <property type="match status" value="1"/>
</dbReference>
<evidence type="ECO:0000313" key="12">
    <source>
        <dbReference type="EMBL" id="SMG26067.1"/>
    </source>
</evidence>
<evidence type="ECO:0000256" key="2">
    <source>
        <dbReference type="ARBA" id="ARBA00022650"/>
    </source>
</evidence>
<dbReference type="PANTHER" id="PTHR11645">
    <property type="entry name" value="PYRROLINE-5-CARBOXYLATE REDUCTASE"/>
    <property type="match status" value="1"/>
</dbReference>
<comment type="catalytic activity">
    <reaction evidence="6 9">
        <text>L-proline + NADP(+) = (S)-1-pyrroline-5-carboxylate + NADPH + 2 H(+)</text>
        <dbReference type="Rhea" id="RHEA:14109"/>
        <dbReference type="ChEBI" id="CHEBI:15378"/>
        <dbReference type="ChEBI" id="CHEBI:17388"/>
        <dbReference type="ChEBI" id="CHEBI:57783"/>
        <dbReference type="ChEBI" id="CHEBI:58349"/>
        <dbReference type="ChEBI" id="CHEBI:60039"/>
        <dbReference type="EC" id="1.5.1.2"/>
    </reaction>
</comment>
<evidence type="ECO:0000256" key="4">
    <source>
        <dbReference type="ARBA" id="ARBA00023002"/>
    </source>
</evidence>
<keyword evidence="13" id="KW-1185">Reference proteome</keyword>
<comment type="catalytic activity">
    <reaction evidence="6">
        <text>L-proline + NAD(+) = (S)-1-pyrroline-5-carboxylate + NADH + 2 H(+)</text>
        <dbReference type="Rhea" id="RHEA:14105"/>
        <dbReference type="ChEBI" id="CHEBI:15378"/>
        <dbReference type="ChEBI" id="CHEBI:17388"/>
        <dbReference type="ChEBI" id="CHEBI:57540"/>
        <dbReference type="ChEBI" id="CHEBI:57945"/>
        <dbReference type="ChEBI" id="CHEBI:60039"/>
        <dbReference type="EC" id="1.5.1.2"/>
    </reaction>
</comment>
<feature type="domain" description="Pyrroline-5-carboxylate reductase dimerisation" evidence="11">
    <location>
        <begin position="167"/>
        <end position="271"/>
    </location>
</feature>
<evidence type="ECO:0000256" key="3">
    <source>
        <dbReference type="ARBA" id="ARBA00022857"/>
    </source>
</evidence>
<accession>A0A1X7JEJ6</accession>
<dbReference type="Pfam" id="PF03807">
    <property type="entry name" value="F420_oxidored"/>
    <property type="match status" value="1"/>
</dbReference>
<dbReference type="RefSeq" id="WP_085493624.1">
    <property type="nucleotide sequence ID" value="NZ_FXAZ01000001.1"/>
</dbReference>
<evidence type="ECO:0000259" key="10">
    <source>
        <dbReference type="Pfam" id="PF03807"/>
    </source>
</evidence>
<dbReference type="InterPro" id="IPR053790">
    <property type="entry name" value="P5CR-like_CS"/>
</dbReference>
<dbReference type="SUPFAM" id="SSF48179">
    <property type="entry name" value="6-phosphogluconate dehydrogenase C-terminal domain-like"/>
    <property type="match status" value="1"/>
</dbReference>
<dbReference type="OrthoDB" id="9805754at2"/>
<dbReference type="InterPro" id="IPR036291">
    <property type="entry name" value="NAD(P)-bd_dom_sf"/>
</dbReference>
<dbReference type="GO" id="GO:0004735">
    <property type="term" value="F:pyrroline-5-carboxylate reductase activity"/>
    <property type="evidence" value="ECO:0007669"/>
    <property type="project" value="UniProtKB-UniRule"/>
</dbReference>
<dbReference type="UniPathway" id="UPA00098">
    <property type="reaction ID" value="UER00361"/>
</dbReference>
<name>A0A1X7JEJ6_9BACL</name>
<protein>
    <recommendedName>
        <fullName evidence="6 7">Pyrroline-5-carboxylate reductase</fullName>
        <shortName evidence="6">P5C reductase</shortName>
        <shortName evidence="6">P5CR</shortName>
        <ecNumber evidence="6 7">1.5.1.2</ecNumber>
    </recommendedName>
    <alternativeName>
        <fullName evidence="6">PCA reductase</fullName>
    </alternativeName>
</protein>